<keyword evidence="2 9" id="KW-0963">Cytoplasm</keyword>
<dbReference type="PANTHER" id="PTHR21060">
    <property type="entry name" value="ACETATE KINASE"/>
    <property type="match status" value="1"/>
</dbReference>
<dbReference type="HAMAP" id="MF_00020">
    <property type="entry name" value="Acetate_kinase"/>
    <property type="match status" value="1"/>
</dbReference>
<evidence type="ECO:0000256" key="5">
    <source>
        <dbReference type="ARBA" id="ARBA00022741"/>
    </source>
</evidence>
<evidence type="ECO:0000256" key="6">
    <source>
        <dbReference type="ARBA" id="ARBA00022777"/>
    </source>
</evidence>
<keyword evidence="7 9" id="KW-0067">ATP-binding</keyword>
<evidence type="ECO:0000256" key="1">
    <source>
        <dbReference type="ARBA" id="ARBA00008748"/>
    </source>
</evidence>
<comment type="cofactor">
    <cofactor evidence="9">
        <name>Mg(2+)</name>
        <dbReference type="ChEBI" id="CHEBI:18420"/>
    </cofactor>
    <cofactor evidence="9">
        <name>Mn(2+)</name>
        <dbReference type="ChEBI" id="CHEBI:29035"/>
    </cofactor>
    <text evidence="9">Mg(2+). Can also accept Mn(2+).</text>
</comment>
<keyword evidence="4 9" id="KW-0479">Metal-binding</keyword>
<dbReference type="GO" id="GO:0006085">
    <property type="term" value="P:acetyl-CoA biosynthetic process"/>
    <property type="evidence" value="ECO:0007669"/>
    <property type="project" value="UniProtKB-UniRule"/>
</dbReference>
<evidence type="ECO:0000256" key="3">
    <source>
        <dbReference type="ARBA" id="ARBA00022679"/>
    </source>
</evidence>
<comment type="subunit">
    <text evidence="9">Homodimer.</text>
</comment>
<dbReference type="RefSeq" id="WP_085230498.1">
    <property type="nucleotide sequence ID" value="NZ_BSQD01000019.1"/>
</dbReference>
<evidence type="ECO:0000256" key="2">
    <source>
        <dbReference type="ARBA" id="ARBA00022490"/>
    </source>
</evidence>
<dbReference type="PANTHER" id="PTHR21060:SF21">
    <property type="entry name" value="ACETATE KINASE"/>
    <property type="match status" value="1"/>
</dbReference>
<feature type="binding site" evidence="9">
    <location>
        <position position="11"/>
    </location>
    <ligand>
        <name>Mg(2+)</name>
        <dbReference type="ChEBI" id="CHEBI:18420"/>
    </ligand>
</feature>
<dbReference type="GO" id="GO:0005524">
    <property type="term" value="F:ATP binding"/>
    <property type="evidence" value="ECO:0007669"/>
    <property type="project" value="UniProtKB-KW"/>
</dbReference>
<feature type="site" description="Transition state stabilizer" evidence="9">
    <location>
        <position position="190"/>
    </location>
</feature>
<dbReference type="NCBIfam" id="TIGR00016">
    <property type="entry name" value="ackA"/>
    <property type="match status" value="1"/>
</dbReference>
<keyword evidence="3 9" id="KW-0808">Transferase</keyword>
<feature type="binding site" evidence="9">
    <location>
        <position position="18"/>
    </location>
    <ligand>
        <name>ATP</name>
        <dbReference type="ChEBI" id="CHEBI:30616"/>
    </ligand>
</feature>
<evidence type="ECO:0000313" key="11">
    <source>
        <dbReference type="EMBL" id="SMF79697.1"/>
    </source>
</evidence>
<proteinExistence type="inferred from homology"/>
<dbReference type="InterPro" id="IPR004372">
    <property type="entry name" value="Ac/propionate_kinase"/>
</dbReference>
<feature type="binding site" evidence="9">
    <location>
        <begin position="339"/>
        <end position="343"/>
    </location>
    <ligand>
        <name>ATP</name>
        <dbReference type="ChEBI" id="CHEBI:30616"/>
    </ligand>
</feature>
<organism evidence="11 12">
    <name type="scientific">Trinickia caryophylli</name>
    <name type="common">Paraburkholderia caryophylli</name>
    <dbReference type="NCBI Taxonomy" id="28094"/>
    <lineage>
        <taxon>Bacteria</taxon>
        <taxon>Pseudomonadati</taxon>
        <taxon>Pseudomonadota</taxon>
        <taxon>Betaproteobacteria</taxon>
        <taxon>Burkholderiales</taxon>
        <taxon>Burkholderiaceae</taxon>
        <taxon>Trinickia</taxon>
    </lineage>
</organism>
<accession>A0A1X7H5Z5</accession>
<keyword evidence="12" id="KW-1185">Reference proteome</keyword>
<dbReference type="AlphaFoldDB" id="A0A1X7H5Z5"/>
<keyword evidence="5 9" id="KW-0547">Nucleotide-binding</keyword>
<dbReference type="InterPro" id="IPR000890">
    <property type="entry name" value="Aliphatic_acid_kin_short-chain"/>
</dbReference>
<feature type="binding site" evidence="9">
    <location>
        <begin position="217"/>
        <end position="221"/>
    </location>
    <ligand>
        <name>ATP</name>
        <dbReference type="ChEBI" id="CHEBI:30616"/>
    </ligand>
</feature>
<comment type="similarity">
    <text evidence="1 9 10">Belongs to the acetokinase family.</text>
</comment>
<evidence type="ECO:0000256" key="9">
    <source>
        <dbReference type="HAMAP-Rule" id="MF_00020"/>
    </source>
</evidence>
<keyword evidence="8 9" id="KW-0460">Magnesium</keyword>
<dbReference type="UniPathway" id="UPA00340">
    <property type="reaction ID" value="UER00458"/>
</dbReference>
<feature type="site" description="Transition state stabilizer" evidence="9">
    <location>
        <position position="250"/>
    </location>
</feature>
<evidence type="ECO:0000256" key="10">
    <source>
        <dbReference type="RuleBase" id="RU003835"/>
    </source>
</evidence>
<dbReference type="Gene3D" id="3.30.420.40">
    <property type="match status" value="2"/>
</dbReference>
<evidence type="ECO:0000256" key="7">
    <source>
        <dbReference type="ARBA" id="ARBA00022840"/>
    </source>
</evidence>
<dbReference type="PRINTS" id="PR00471">
    <property type="entry name" value="ACETATEKNASE"/>
</dbReference>
<comment type="function">
    <text evidence="9">Catalyzes the formation of acetyl phosphate from acetate and ATP. Can also catalyze the reverse reaction.</text>
</comment>
<sequence length="422" mass="44551">MNAQPAILVLNAGSSSIKFGLFDCGAGEPPRRAISAGEVAGIGTATTTLTIDGQPSRRLSAPVADGPPPNVPPDPYRAALAPIVAWIADELPQVRLTAVAHRVVHGGLHYSAPVVVDERVLQELRTLIPLAPLHQPHNIDAIEVMQRACPGVAQVAVFDTAFHRTLPRDEQLLPLPHAWFDEGVRRYGFHGLSYEYLSIALAEAFGEAARARVIAAHLGSGASLCALSGLRSVATTMGFSALDGLMMSTRCGAIDPGVVLHLMDVRGLTHEALGALLYHDAGLKGVSGVSGDPRVLLAREADDERARDALALYVHRIVRETGALAALLGGLDMLVFTAGIGEHSAPVRARVCARLGLFGVELDDEANAANAHVISRASSRVTVVVEPANEEWIAARAAWQLLGTCSAGSLDPDQDDTRPVCR</sequence>
<comment type="subcellular location">
    <subcellularLocation>
        <location evidence="9">Cytoplasm</location>
    </subcellularLocation>
</comment>
<dbReference type="OrthoDB" id="9802453at2"/>
<evidence type="ECO:0000256" key="4">
    <source>
        <dbReference type="ARBA" id="ARBA00022723"/>
    </source>
</evidence>
<protein>
    <recommendedName>
        <fullName evidence="9">Acetate kinase</fullName>
        <ecNumber evidence="9">2.7.2.1</ecNumber>
    </recommendedName>
    <alternativeName>
        <fullName evidence="9">Acetokinase</fullName>
    </alternativeName>
</protein>
<dbReference type="GO" id="GO:0005829">
    <property type="term" value="C:cytosol"/>
    <property type="evidence" value="ECO:0007669"/>
    <property type="project" value="TreeGrafter"/>
</dbReference>
<keyword evidence="6 9" id="KW-0418">Kinase</keyword>
<dbReference type="Proteomes" id="UP000192911">
    <property type="component" value="Unassembled WGS sequence"/>
</dbReference>
<feature type="binding site" evidence="9">
    <location>
        <begin position="292"/>
        <end position="294"/>
    </location>
    <ligand>
        <name>ATP</name>
        <dbReference type="ChEBI" id="CHEBI:30616"/>
    </ligand>
</feature>
<dbReference type="InterPro" id="IPR023865">
    <property type="entry name" value="Aliphatic_acid_kinase_CS"/>
</dbReference>
<dbReference type="Pfam" id="PF00871">
    <property type="entry name" value="Acetate_kinase"/>
    <property type="match status" value="1"/>
</dbReference>
<evidence type="ECO:0000256" key="8">
    <source>
        <dbReference type="ARBA" id="ARBA00022842"/>
    </source>
</evidence>
<evidence type="ECO:0000313" key="12">
    <source>
        <dbReference type="Proteomes" id="UP000192911"/>
    </source>
</evidence>
<comment type="catalytic activity">
    <reaction evidence="9">
        <text>acetate + ATP = acetyl phosphate + ADP</text>
        <dbReference type="Rhea" id="RHEA:11352"/>
        <dbReference type="ChEBI" id="CHEBI:22191"/>
        <dbReference type="ChEBI" id="CHEBI:30089"/>
        <dbReference type="ChEBI" id="CHEBI:30616"/>
        <dbReference type="ChEBI" id="CHEBI:456216"/>
        <dbReference type="EC" id="2.7.2.1"/>
    </reaction>
</comment>
<dbReference type="EMBL" id="FXAH01000021">
    <property type="protein sequence ID" value="SMF79697.1"/>
    <property type="molecule type" value="Genomic_DNA"/>
</dbReference>
<feature type="binding site" evidence="9">
    <location>
        <position position="102"/>
    </location>
    <ligand>
        <name>substrate</name>
    </ligand>
</feature>
<dbReference type="GO" id="GO:0008776">
    <property type="term" value="F:acetate kinase activity"/>
    <property type="evidence" value="ECO:0007669"/>
    <property type="project" value="UniProtKB-UniRule"/>
</dbReference>
<dbReference type="PIRSF" id="PIRSF000722">
    <property type="entry name" value="Acetate_prop_kin"/>
    <property type="match status" value="1"/>
</dbReference>
<dbReference type="PROSITE" id="PS01075">
    <property type="entry name" value="ACETATE_KINASE_1"/>
    <property type="match status" value="1"/>
</dbReference>
<dbReference type="SUPFAM" id="SSF53067">
    <property type="entry name" value="Actin-like ATPase domain"/>
    <property type="match status" value="2"/>
</dbReference>
<feature type="active site" description="Proton donor/acceptor" evidence="9">
    <location>
        <position position="159"/>
    </location>
</feature>
<dbReference type="GeneID" id="95548262"/>
<dbReference type="InterPro" id="IPR043129">
    <property type="entry name" value="ATPase_NBD"/>
</dbReference>
<dbReference type="GO" id="GO:0000287">
    <property type="term" value="F:magnesium ion binding"/>
    <property type="evidence" value="ECO:0007669"/>
    <property type="project" value="UniProtKB-UniRule"/>
</dbReference>
<gene>
    <name evidence="9" type="primary">ackA</name>
    <name evidence="11" type="ORF">SAMN06295900_12172</name>
</gene>
<reference evidence="12" key="1">
    <citation type="submission" date="2017-04" db="EMBL/GenBank/DDBJ databases">
        <authorList>
            <person name="Varghese N."/>
            <person name="Submissions S."/>
        </authorList>
    </citation>
    <scope>NUCLEOTIDE SEQUENCE [LARGE SCALE GENOMIC DNA]</scope>
    <source>
        <strain evidence="12">Ballard 720</strain>
    </source>
</reference>
<comment type="pathway">
    <text evidence="9">Metabolic intermediate biosynthesis; acetyl-CoA biosynthesis; acetyl-CoA from acetate: step 1/2.</text>
</comment>
<dbReference type="STRING" id="28094.SAMN06295900_12172"/>
<dbReference type="GO" id="GO:0006083">
    <property type="term" value="P:acetate metabolic process"/>
    <property type="evidence" value="ECO:0007669"/>
    <property type="project" value="TreeGrafter"/>
</dbReference>
<feature type="binding site" evidence="9">
    <location>
        <position position="390"/>
    </location>
    <ligand>
        <name>Mg(2+)</name>
        <dbReference type="ChEBI" id="CHEBI:18420"/>
    </ligand>
</feature>
<name>A0A1X7H5Z5_TRICW</name>
<dbReference type="EC" id="2.7.2.1" evidence="9"/>